<feature type="transmembrane region" description="Helical" evidence="1">
    <location>
        <begin position="53"/>
        <end position="76"/>
    </location>
</feature>
<accession>Q5DB41</accession>
<evidence type="ECO:0000313" key="2">
    <source>
        <dbReference type="EMBL" id="AAW26965.1"/>
    </source>
</evidence>
<dbReference type="AlphaFoldDB" id="Q5DB41"/>
<keyword evidence="1" id="KW-0812">Transmembrane</keyword>
<reference evidence="2" key="2">
    <citation type="journal article" date="2006" name="PLoS Pathog.">
        <title>New perspectives on host-parasite interplay by comparative transcriptomic and proteomic analyses of Schistosoma japonicum.</title>
        <authorList>
            <person name="Liu F."/>
            <person name="Lu J."/>
            <person name="Hu W."/>
            <person name="Wang S.Y."/>
            <person name="Cui S.J."/>
            <person name="Chi M."/>
            <person name="Yan Q."/>
            <person name="Wang X.R."/>
            <person name="Song H.D."/>
            <person name="Xu X.N."/>
            <person name="Wang J.J."/>
            <person name="Zhang X.L."/>
            <person name="Zhang X."/>
            <person name="Wang Z.Q."/>
            <person name="Xue C.L."/>
            <person name="Brindley P.J."/>
            <person name="McManus D.P."/>
            <person name="Yang P.Y."/>
            <person name="Feng Z."/>
            <person name="Chen Z."/>
            <person name="Han Z.G."/>
        </authorList>
    </citation>
    <scope>NUCLEOTIDE SEQUENCE</scope>
</reference>
<sequence>MYCTVLHCHVVISLGLSIIKKKVSYSTFNLCQKLIHRQIILNDTNYPINFSHFLSTFLIFSVNIHSYWIIFLYLFYCPLLSVFLYSVGGGGDIVFSLLIVSC</sequence>
<organism evidence="2">
    <name type="scientific">Schistosoma japonicum</name>
    <name type="common">Blood fluke</name>
    <dbReference type="NCBI Taxonomy" id="6182"/>
    <lineage>
        <taxon>Eukaryota</taxon>
        <taxon>Metazoa</taxon>
        <taxon>Spiralia</taxon>
        <taxon>Lophotrochozoa</taxon>
        <taxon>Platyhelminthes</taxon>
        <taxon>Trematoda</taxon>
        <taxon>Digenea</taxon>
        <taxon>Strigeidida</taxon>
        <taxon>Schistosomatoidea</taxon>
        <taxon>Schistosomatidae</taxon>
        <taxon>Schistosoma</taxon>
    </lineage>
</organism>
<dbReference type="EMBL" id="AY815233">
    <property type="protein sequence ID" value="AAW26965.1"/>
    <property type="molecule type" value="mRNA"/>
</dbReference>
<reference evidence="2" key="1">
    <citation type="submission" date="2004-11" db="EMBL/GenBank/DDBJ databases">
        <title>The full-length cDNA sequences of Schistosoma japonicum genes.</title>
        <authorList>
            <person name="Han Z."/>
        </authorList>
    </citation>
    <scope>NUCLEOTIDE SEQUENCE</scope>
</reference>
<protein>
    <submittedName>
        <fullName evidence="2">SJCHGC07891 protein</fullName>
    </submittedName>
</protein>
<proteinExistence type="evidence at transcript level"/>
<name>Q5DB41_SCHJA</name>
<feature type="transmembrane region" description="Helical" evidence="1">
    <location>
        <begin position="82"/>
        <end position="100"/>
    </location>
</feature>
<keyword evidence="1" id="KW-1133">Transmembrane helix</keyword>
<evidence type="ECO:0000256" key="1">
    <source>
        <dbReference type="SAM" id="Phobius"/>
    </source>
</evidence>
<keyword evidence="1" id="KW-0472">Membrane</keyword>